<dbReference type="Gene3D" id="3.40.190.150">
    <property type="entry name" value="Bordetella uptake gene, domain 1"/>
    <property type="match status" value="1"/>
</dbReference>
<accession>A0ABS7EZS8</accession>
<dbReference type="Pfam" id="PF03401">
    <property type="entry name" value="TctC"/>
    <property type="match status" value="1"/>
</dbReference>
<gene>
    <name evidence="2" type="ORF">K1J50_04880</name>
</gene>
<proteinExistence type="inferred from homology"/>
<sequence>MCRKDLPAGDLAGFAALAKARSGQIRFASGGVGTGQHLAGELLSLRLGARMVHIPYRGTGPAMTDLIAGNVDVYFGDTSVWQATQQGQARLLAVSTASRWRQSPDIPAIREAVPGFDIANWYGVAAPPGTPNAIRGRLRDEIAAALAQEEVAETLRRIGFEPAPLPPAEFAAFVRAELTTWAAVVQAAGIRAD</sequence>
<keyword evidence="3" id="KW-1185">Reference proteome</keyword>
<evidence type="ECO:0000313" key="2">
    <source>
        <dbReference type="EMBL" id="MBW8268814.1"/>
    </source>
</evidence>
<dbReference type="EMBL" id="JAHZUY010000007">
    <property type="protein sequence ID" value="MBW8268814.1"/>
    <property type="molecule type" value="Genomic_DNA"/>
</dbReference>
<reference evidence="2 3" key="1">
    <citation type="submission" date="2021-08" db="EMBL/GenBank/DDBJ databases">
        <title>Caldovatus sediminis gen. nov., sp. nov., a moderately thermophilic bacterium isolated from a hot spring.</title>
        <authorList>
            <person name="Hu C.-J."/>
            <person name="Li W.-J."/>
            <person name="Xian W.-D."/>
        </authorList>
    </citation>
    <scope>NUCLEOTIDE SEQUENCE [LARGE SCALE GENOMIC DNA]</scope>
    <source>
        <strain evidence="2 3">SYSU G05006</strain>
    </source>
</reference>
<name>A0ABS7EZS8_9PROT</name>
<dbReference type="InterPro" id="IPR005064">
    <property type="entry name" value="BUG"/>
</dbReference>
<dbReference type="Proteomes" id="UP001519924">
    <property type="component" value="Unassembled WGS sequence"/>
</dbReference>
<dbReference type="CDD" id="cd07012">
    <property type="entry name" value="PBP2_Bug_TTT"/>
    <property type="match status" value="1"/>
</dbReference>
<dbReference type="PANTHER" id="PTHR42928:SF5">
    <property type="entry name" value="BLR1237 PROTEIN"/>
    <property type="match status" value="1"/>
</dbReference>
<dbReference type="PANTHER" id="PTHR42928">
    <property type="entry name" value="TRICARBOXYLATE-BINDING PROTEIN"/>
    <property type="match status" value="1"/>
</dbReference>
<organism evidence="2 3">
    <name type="scientific">Caldovatus aquaticus</name>
    <dbReference type="NCBI Taxonomy" id="2865671"/>
    <lineage>
        <taxon>Bacteria</taxon>
        <taxon>Pseudomonadati</taxon>
        <taxon>Pseudomonadota</taxon>
        <taxon>Alphaproteobacteria</taxon>
        <taxon>Acetobacterales</taxon>
        <taxon>Roseomonadaceae</taxon>
        <taxon>Caldovatus</taxon>
    </lineage>
</organism>
<comment type="similarity">
    <text evidence="1">Belongs to the UPF0065 (bug) family.</text>
</comment>
<dbReference type="Gene3D" id="3.40.190.10">
    <property type="entry name" value="Periplasmic binding protein-like II"/>
    <property type="match status" value="1"/>
</dbReference>
<protein>
    <submittedName>
        <fullName evidence="2">Tripartite tricarboxylate transporter substrate binding protein</fullName>
    </submittedName>
</protein>
<dbReference type="SUPFAM" id="SSF53850">
    <property type="entry name" value="Periplasmic binding protein-like II"/>
    <property type="match status" value="1"/>
</dbReference>
<evidence type="ECO:0000313" key="3">
    <source>
        <dbReference type="Proteomes" id="UP001519924"/>
    </source>
</evidence>
<evidence type="ECO:0000256" key="1">
    <source>
        <dbReference type="ARBA" id="ARBA00006987"/>
    </source>
</evidence>
<dbReference type="InterPro" id="IPR042100">
    <property type="entry name" value="Bug_dom1"/>
</dbReference>
<comment type="caution">
    <text evidence="2">The sequence shown here is derived from an EMBL/GenBank/DDBJ whole genome shotgun (WGS) entry which is preliminary data.</text>
</comment>